<keyword evidence="1" id="KW-0472">Membrane</keyword>
<organism evidence="3 4">
    <name type="scientific">Streptomyces spectabilis</name>
    <dbReference type="NCBI Taxonomy" id="68270"/>
    <lineage>
        <taxon>Bacteria</taxon>
        <taxon>Bacillati</taxon>
        <taxon>Actinomycetota</taxon>
        <taxon>Actinomycetes</taxon>
        <taxon>Kitasatosporales</taxon>
        <taxon>Streptomycetaceae</taxon>
        <taxon>Streptomyces</taxon>
    </lineage>
</organism>
<reference evidence="3 4" key="1">
    <citation type="submission" date="2017-09" db="EMBL/GenBank/DDBJ databases">
        <authorList>
            <person name="Lee N."/>
            <person name="Cho B.-K."/>
        </authorList>
    </citation>
    <scope>NUCLEOTIDE SEQUENCE [LARGE SCALE GENOMIC DNA]</scope>
    <source>
        <strain evidence="3 4">ATCC 27465</strain>
    </source>
</reference>
<feature type="transmembrane region" description="Helical" evidence="1">
    <location>
        <begin position="47"/>
        <end position="66"/>
    </location>
</feature>
<evidence type="ECO:0000313" key="2">
    <source>
        <dbReference type="EMBL" id="MBB5108318.1"/>
    </source>
</evidence>
<keyword evidence="1" id="KW-1133">Transmembrane helix</keyword>
<evidence type="ECO:0000313" key="5">
    <source>
        <dbReference type="Proteomes" id="UP000549009"/>
    </source>
</evidence>
<keyword evidence="5" id="KW-1185">Reference proteome</keyword>
<evidence type="ECO:0000256" key="1">
    <source>
        <dbReference type="SAM" id="Phobius"/>
    </source>
</evidence>
<name>A0A5P2X838_STRST</name>
<gene>
    <name evidence="3" type="ORF">CP982_07475</name>
    <name evidence="2" type="ORF">FHS40_007439</name>
</gene>
<dbReference type="AlphaFoldDB" id="A0A5P2X838"/>
<evidence type="ECO:0000313" key="3">
    <source>
        <dbReference type="EMBL" id="QEV58572.1"/>
    </source>
</evidence>
<dbReference type="KEGG" id="sspb:CP982_07475"/>
<evidence type="ECO:0000313" key="4">
    <source>
        <dbReference type="Proteomes" id="UP000326505"/>
    </source>
</evidence>
<keyword evidence="1" id="KW-0812">Transmembrane</keyword>
<dbReference type="RefSeq" id="WP_150509775.1">
    <property type="nucleotide sequence ID" value="NZ_BMSQ01000020.1"/>
</dbReference>
<reference evidence="2 5" key="2">
    <citation type="submission" date="2020-08" db="EMBL/GenBank/DDBJ databases">
        <title>Genomic Encyclopedia of Type Strains, Phase III (KMG-III): the genomes of soil and plant-associated and newly described type strains.</title>
        <authorList>
            <person name="Whitman W."/>
        </authorList>
    </citation>
    <scope>NUCLEOTIDE SEQUENCE [LARGE SCALE GENOMIC DNA]</scope>
    <source>
        <strain evidence="2 5">CECT 3146</strain>
    </source>
</reference>
<dbReference type="Proteomes" id="UP000326505">
    <property type="component" value="Chromosome"/>
</dbReference>
<dbReference type="Proteomes" id="UP000549009">
    <property type="component" value="Unassembled WGS sequence"/>
</dbReference>
<dbReference type="EMBL" id="JACHJD010000018">
    <property type="protein sequence ID" value="MBB5108318.1"/>
    <property type="molecule type" value="Genomic_DNA"/>
</dbReference>
<proteinExistence type="predicted"/>
<protein>
    <submittedName>
        <fullName evidence="3">Uncharacterized protein</fullName>
    </submittedName>
</protein>
<dbReference type="EMBL" id="CP023690">
    <property type="protein sequence ID" value="QEV58572.1"/>
    <property type="molecule type" value="Genomic_DNA"/>
</dbReference>
<sequence>MSAPDHRLVARARQYVPRGVLVVAATAALAVTLPAAGAPTAATGAGMAVTFTAGLAAVAYGAGAPVKSKAR</sequence>
<accession>A0A5P2X838</accession>